<dbReference type="EMBL" id="PQ368759">
    <property type="protein sequence ID" value="XHV15916.1"/>
    <property type="molecule type" value="Genomic_DNA"/>
</dbReference>
<protein>
    <submittedName>
        <fullName evidence="1">Uncharacterized protein</fullName>
    </submittedName>
</protein>
<accession>A0AB74URD8</accession>
<sequence>MDSMSACLASFSTLDCFLPIKIFTFMWKAQKNKGLRISG</sequence>
<proteinExistence type="predicted"/>
<organism evidence="1">
    <name type="scientific">Halomonas phage vB_HboP_4908</name>
    <dbReference type="NCBI Taxonomy" id="3350578"/>
    <lineage>
        <taxon>Viruses</taxon>
    </lineage>
</organism>
<evidence type="ECO:0000313" key="1">
    <source>
        <dbReference type="EMBL" id="XHV15916.1"/>
    </source>
</evidence>
<reference evidence="1" key="1">
    <citation type="submission" date="2024-10" db="EMBL/GenBank/DDBJ databases">
        <title>Newly identified hadal zoon P2-like virus reveal genomic diversity and biogeographic distributions.</title>
        <authorList>
            <person name="Liu Y."/>
        </authorList>
    </citation>
    <scope>NUCLEOTIDE SEQUENCE</scope>
</reference>
<name>A0AB74URD8_9VIRU</name>